<dbReference type="EMBL" id="CVQI01025114">
    <property type="protein sequence ID" value="CRK32857.1"/>
    <property type="molecule type" value="Genomic_DNA"/>
</dbReference>
<feature type="region of interest" description="Disordered" evidence="1">
    <location>
        <begin position="1"/>
        <end position="47"/>
    </location>
</feature>
<protein>
    <submittedName>
        <fullName evidence="2">Uncharacterized protein</fullName>
    </submittedName>
</protein>
<evidence type="ECO:0000313" key="3">
    <source>
        <dbReference type="Proteomes" id="UP000045706"/>
    </source>
</evidence>
<feature type="compositionally biased region" description="Polar residues" evidence="1">
    <location>
        <begin position="17"/>
        <end position="29"/>
    </location>
</feature>
<proteinExistence type="predicted"/>
<name>A0A0G4MF82_VERLO</name>
<accession>A0A0G4MF82</accession>
<sequence>MVASRSRADQPFASMIPTPSTRLATLRSHSSQPMMPTPASPPSLASPCACPGRRTTLCALRATDRLSPAVASRATSLPLTLLSWLQSSLVTISNTAAFR</sequence>
<gene>
    <name evidence="2" type="ORF">BN1723_018499</name>
</gene>
<organism evidence="2 3">
    <name type="scientific">Verticillium longisporum</name>
    <name type="common">Verticillium dahliae var. longisporum</name>
    <dbReference type="NCBI Taxonomy" id="100787"/>
    <lineage>
        <taxon>Eukaryota</taxon>
        <taxon>Fungi</taxon>
        <taxon>Dikarya</taxon>
        <taxon>Ascomycota</taxon>
        <taxon>Pezizomycotina</taxon>
        <taxon>Sordariomycetes</taxon>
        <taxon>Hypocreomycetidae</taxon>
        <taxon>Glomerellales</taxon>
        <taxon>Plectosphaerellaceae</taxon>
        <taxon>Verticillium</taxon>
    </lineage>
</organism>
<evidence type="ECO:0000313" key="2">
    <source>
        <dbReference type="EMBL" id="CRK32857.1"/>
    </source>
</evidence>
<evidence type="ECO:0000256" key="1">
    <source>
        <dbReference type="SAM" id="MobiDB-lite"/>
    </source>
</evidence>
<dbReference type="AlphaFoldDB" id="A0A0G4MF82"/>
<dbReference type="Proteomes" id="UP000045706">
    <property type="component" value="Unassembled WGS sequence"/>
</dbReference>
<reference evidence="3" key="1">
    <citation type="submission" date="2015-05" db="EMBL/GenBank/DDBJ databases">
        <authorList>
            <person name="Fogelqvist Johan"/>
        </authorList>
    </citation>
    <scope>NUCLEOTIDE SEQUENCE [LARGE SCALE GENOMIC DNA]</scope>
</reference>